<feature type="domain" description="S1 motif" evidence="8">
    <location>
        <begin position="485"/>
        <end position="553"/>
    </location>
</feature>
<feature type="binding site" evidence="7">
    <location>
        <position position="11"/>
    </location>
    <ligand>
        <name>[4Fe-4S] cluster</name>
        <dbReference type="ChEBI" id="CHEBI:49883"/>
    </ligand>
</feature>
<gene>
    <name evidence="7" type="primary">ispH</name>
    <name evidence="9" type="ORF">KQI75_10865</name>
</gene>
<feature type="binding site" evidence="7">
    <location>
        <position position="225"/>
    </location>
    <ligand>
        <name>isopentenyl diphosphate</name>
        <dbReference type="ChEBI" id="CHEBI:128769"/>
    </ligand>
</feature>
<dbReference type="NCBIfam" id="TIGR00216">
    <property type="entry name" value="ispH_lytB"/>
    <property type="match status" value="1"/>
</dbReference>
<feature type="binding site" evidence="7">
    <location>
        <position position="94"/>
    </location>
    <ligand>
        <name>[4Fe-4S] cluster</name>
        <dbReference type="ChEBI" id="CHEBI:49883"/>
    </ligand>
</feature>
<feature type="active site" description="Proton donor" evidence="7">
    <location>
        <position position="124"/>
    </location>
</feature>
<dbReference type="InterPro" id="IPR050437">
    <property type="entry name" value="Ribos_protein_bS1-like"/>
</dbReference>
<feature type="binding site" evidence="7">
    <location>
        <position position="197"/>
    </location>
    <ligand>
        <name>[4Fe-4S] cluster</name>
        <dbReference type="ChEBI" id="CHEBI:49883"/>
    </ligand>
</feature>
<comment type="similarity">
    <text evidence="7">Belongs to the IspH family.</text>
</comment>
<evidence type="ECO:0000259" key="8">
    <source>
        <dbReference type="PROSITE" id="PS50126"/>
    </source>
</evidence>
<feature type="binding site" evidence="7">
    <location>
        <position position="39"/>
    </location>
    <ligand>
        <name>dimethylallyl diphosphate</name>
        <dbReference type="ChEBI" id="CHEBI:57623"/>
    </ligand>
</feature>
<dbReference type="InterPro" id="IPR003451">
    <property type="entry name" value="LytB/IspH"/>
</dbReference>
<feature type="binding site" evidence="7">
    <location>
        <position position="225"/>
    </location>
    <ligand>
        <name>(2E)-4-hydroxy-3-methylbut-2-enyl diphosphate</name>
        <dbReference type="ChEBI" id="CHEBI:128753"/>
    </ligand>
</feature>
<dbReference type="PANTHER" id="PTHR10724">
    <property type="entry name" value="30S RIBOSOMAL PROTEIN S1"/>
    <property type="match status" value="1"/>
</dbReference>
<evidence type="ECO:0000256" key="3">
    <source>
        <dbReference type="ARBA" id="ARBA00022980"/>
    </source>
</evidence>
<dbReference type="PROSITE" id="PS50126">
    <property type="entry name" value="S1"/>
    <property type="match status" value="4"/>
</dbReference>
<feature type="binding site" evidence="7">
    <location>
        <position position="227"/>
    </location>
    <ligand>
        <name>isopentenyl diphosphate</name>
        <dbReference type="ChEBI" id="CHEBI:128769"/>
    </ligand>
</feature>
<dbReference type="NCBIfam" id="NF000907">
    <property type="entry name" value="PRK00087.1"/>
    <property type="match status" value="1"/>
</dbReference>
<dbReference type="CDD" id="cd05687">
    <property type="entry name" value="S1_RPS1_repeat_ec1_hs1"/>
    <property type="match status" value="1"/>
</dbReference>
<dbReference type="CDD" id="cd04465">
    <property type="entry name" value="S1_RPS1_repeat_ec2_hs2"/>
    <property type="match status" value="1"/>
</dbReference>
<comment type="pathway">
    <text evidence="7">Isoprenoid biosynthesis; dimethylallyl diphosphate biosynthesis; dimethylallyl diphosphate from (2E)-4-hydroxy-3-methylbutenyl diphosphate: step 1/1.</text>
</comment>
<keyword evidence="6" id="KW-0687">Ribonucleoprotein</keyword>
<comment type="catalytic activity">
    <reaction evidence="7">
        <text>dimethylallyl diphosphate + 2 oxidized [2Fe-2S]-[ferredoxin] + H2O = (2E)-4-hydroxy-3-methylbut-2-enyl diphosphate + 2 reduced [2Fe-2S]-[ferredoxin] + 2 H(+)</text>
        <dbReference type="Rhea" id="RHEA:24825"/>
        <dbReference type="Rhea" id="RHEA-COMP:10000"/>
        <dbReference type="Rhea" id="RHEA-COMP:10001"/>
        <dbReference type="ChEBI" id="CHEBI:15377"/>
        <dbReference type="ChEBI" id="CHEBI:15378"/>
        <dbReference type="ChEBI" id="CHEBI:33737"/>
        <dbReference type="ChEBI" id="CHEBI:33738"/>
        <dbReference type="ChEBI" id="CHEBI:57623"/>
        <dbReference type="ChEBI" id="CHEBI:128753"/>
        <dbReference type="EC" id="1.17.7.4"/>
    </reaction>
</comment>
<dbReference type="GO" id="GO:0005840">
    <property type="term" value="C:ribosome"/>
    <property type="evidence" value="ECO:0007669"/>
    <property type="project" value="UniProtKB-KW"/>
</dbReference>
<comment type="catalytic activity">
    <reaction evidence="7">
        <text>isopentenyl diphosphate + 2 oxidized [2Fe-2S]-[ferredoxin] + H2O = (2E)-4-hydroxy-3-methylbut-2-enyl diphosphate + 2 reduced [2Fe-2S]-[ferredoxin] + 2 H(+)</text>
        <dbReference type="Rhea" id="RHEA:24488"/>
        <dbReference type="Rhea" id="RHEA-COMP:10000"/>
        <dbReference type="Rhea" id="RHEA-COMP:10001"/>
        <dbReference type="ChEBI" id="CHEBI:15377"/>
        <dbReference type="ChEBI" id="CHEBI:15378"/>
        <dbReference type="ChEBI" id="CHEBI:33737"/>
        <dbReference type="ChEBI" id="CHEBI:33738"/>
        <dbReference type="ChEBI" id="CHEBI:128753"/>
        <dbReference type="ChEBI" id="CHEBI:128769"/>
        <dbReference type="EC" id="1.17.7.4"/>
    </reaction>
</comment>
<reference evidence="9 10" key="1">
    <citation type="submission" date="2021-06" db="EMBL/GenBank/DDBJ databases">
        <authorList>
            <person name="Sun Q."/>
            <person name="Li D."/>
        </authorList>
    </citation>
    <scope>NUCLEOTIDE SEQUENCE [LARGE SCALE GENOMIC DNA]</scope>
    <source>
        <strain evidence="9 10">MSJd-7</strain>
    </source>
</reference>
<keyword evidence="3 9" id="KW-0689">Ribosomal protein</keyword>
<feature type="binding site" evidence="7">
    <location>
        <position position="226"/>
    </location>
    <ligand>
        <name>dimethylallyl diphosphate</name>
        <dbReference type="ChEBI" id="CHEBI:57623"/>
    </ligand>
</feature>
<comment type="pathway">
    <text evidence="7">Isoprenoid biosynthesis; isopentenyl diphosphate biosynthesis via DXP pathway; isopentenyl diphosphate from 1-deoxy-D-xylulose 5-phosphate: step 6/6.</text>
</comment>
<dbReference type="Proteomes" id="UP000783588">
    <property type="component" value="Unassembled WGS sequence"/>
</dbReference>
<feature type="binding site" evidence="7">
    <location>
        <position position="227"/>
    </location>
    <ligand>
        <name>(2E)-4-hydroxy-3-methylbut-2-enyl diphosphate</name>
        <dbReference type="ChEBI" id="CHEBI:128753"/>
    </ligand>
</feature>
<dbReference type="Pfam" id="PF00575">
    <property type="entry name" value="S1"/>
    <property type="match status" value="4"/>
</dbReference>
<accession>A0ABS6ETT9</accession>
<evidence type="ECO:0000313" key="9">
    <source>
        <dbReference type="EMBL" id="MBU5491114.1"/>
    </source>
</evidence>
<dbReference type="NCBIfam" id="NF005208">
    <property type="entry name" value="PRK06676.1"/>
    <property type="match status" value="1"/>
</dbReference>
<keyword evidence="1 7" id="KW-0004">4Fe-4S</keyword>
<keyword evidence="7" id="KW-0414">Isoprene biosynthesis</keyword>
<evidence type="ECO:0000256" key="1">
    <source>
        <dbReference type="ARBA" id="ARBA00022485"/>
    </source>
</evidence>
<feature type="domain" description="S1 motif" evidence="8">
    <location>
        <begin position="570"/>
        <end position="639"/>
    </location>
</feature>
<protein>
    <recommendedName>
        <fullName evidence="7">4-hydroxy-3-methylbut-2-enyl diphosphate reductase</fullName>
        <shortName evidence="7">HMBPP reductase</shortName>
        <ecNumber evidence="7">1.17.7.4</ecNumber>
    </recommendedName>
</protein>
<dbReference type="Pfam" id="PF02401">
    <property type="entry name" value="LYTB"/>
    <property type="match status" value="1"/>
</dbReference>
<dbReference type="PANTHER" id="PTHR10724:SF7">
    <property type="entry name" value="SMALL RIBOSOMAL SUBUNIT PROTEIN BS1C"/>
    <property type="match status" value="1"/>
</dbReference>
<dbReference type="EMBL" id="JAHLQI010000006">
    <property type="protein sequence ID" value="MBU5491114.1"/>
    <property type="molecule type" value="Genomic_DNA"/>
</dbReference>
<organism evidence="9 10">
    <name type="scientific">Butyricicoccus intestinisimiae</name>
    <dbReference type="NCBI Taxonomy" id="2841509"/>
    <lineage>
        <taxon>Bacteria</taxon>
        <taxon>Bacillati</taxon>
        <taxon>Bacillota</taxon>
        <taxon>Clostridia</taxon>
        <taxon>Eubacteriales</taxon>
        <taxon>Butyricicoccaceae</taxon>
        <taxon>Butyricicoccus</taxon>
    </lineage>
</organism>
<dbReference type="EC" id="1.17.7.4" evidence="7"/>
<feature type="binding site" evidence="7">
    <location>
        <position position="72"/>
    </location>
    <ligand>
        <name>dimethylallyl diphosphate</name>
        <dbReference type="ChEBI" id="CHEBI:57623"/>
    </ligand>
</feature>
<name>A0ABS6ETT9_9FIRM</name>
<dbReference type="SMART" id="SM00316">
    <property type="entry name" value="S1"/>
    <property type="match status" value="4"/>
</dbReference>
<evidence type="ECO:0000256" key="4">
    <source>
        <dbReference type="ARBA" id="ARBA00023004"/>
    </source>
</evidence>
<feature type="binding site" evidence="7">
    <location>
        <position position="122"/>
    </location>
    <ligand>
        <name>(2E)-4-hydroxy-3-methylbut-2-enyl diphosphate</name>
        <dbReference type="ChEBI" id="CHEBI:128753"/>
    </ligand>
</feature>
<feature type="domain" description="S1 motif" evidence="8">
    <location>
        <begin position="311"/>
        <end position="380"/>
    </location>
</feature>
<feature type="binding site" evidence="7">
    <location>
        <position position="225"/>
    </location>
    <ligand>
        <name>dimethylallyl diphosphate</name>
        <dbReference type="ChEBI" id="CHEBI:57623"/>
    </ligand>
</feature>
<dbReference type="GO" id="GO:0051745">
    <property type="term" value="F:4-hydroxy-3-methylbut-2-enyl diphosphate reductase activity"/>
    <property type="evidence" value="ECO:0007669"/>
    <property type="project" value="UniProtKB-EC"/>
</dbReference>
<feature type="binding site" evidence="7">
    <location>
        <position position="227"/>
    </location>
    <ligand>
        <name>dimethylallyl diphosphate</name>
        <dbReference type="ChEBI" id="CHEBI:57623"/>
    </ligand>
</feature>
<comment type="caution">
    <text evidence="9">The sequence shown here is derived from an EMBL/GenBank/DDBJ whole genome shotgun (WGS) entry which is preliminary data.</text>
</comment>
<dbReference type="HAMAP" id="MF_00191">
    <property type="entry name" value="IspH"/>
    <property type="match status" value="1"/>
</dbReference>
<evidence type="ECO:0000256" key="5">
    <source>
        <dbReference type="ARBA" id="ARBA00023014"/>
    </source>
</evidence>
<feature type="binding site" evidence="7">
    <location>
        <position position="39"/>
    </location>
    <ligand>
        <name>isopentenyl diphosphate</name>
        <dbReference type="ChEBI" id="CHEBI:128769"/>
    </ligand>
</feature>
<feature type="binding site" evidence="7">
    <location>
        <position position="271"/>
    </location>
    <ligand>
        <name>(2E)-4-hydroxy-3-methylbut-2-enyl diphosphate</name>
        <dbReference type="ChEBI" id="CHEBI:128753"/>
    </ligand>
</feature>
<feature type="binding site" evidence="7">
    <location>
        <position position="271"/>
    </location>
    <ligand>
        <name>isopentenyl diphosphate</name>
        <dbReference type="ChEBI" id="CHEBI:128769"/>
    </ligand>
</feature>
<evidence type="ECO:0000256" key="2">
    <source>
        <dbReference type="ARBA" id="ARBA00022723"/>
    </source>
</evidence>
<feature type="domain" description="S1 motif" evidence="8">
    <location>
        <begin position="398"/>
        <end position="464"/>
    </location>
</feature>
<evidence type="ECO:0000256" key="7">
    <source>
        <dbReference type="HAMAP-Rule" id="MF_00191"/>
    </source>
</evidence>
<feature type="binding site" evidence="7">
    <location>
        <position position="122"/>
    </location>
    <ligand>
        <name>dimethylallyl diphosphate</name>
        <dbReference type="ChEBI" id="CHEBI:57623"/>
    </ligand>
</feature>
<feature type="binding site" evidence="7">
    <location>
        <position position="39"/>
    </location>
    <ligand>
        <name>(2E)-4-hydroxy-3-methylbut-2-enyl diphosphate</name>
        <dbReference type="ChEBI" id="CHEBI:128753"/>
    </ligand>
</feature>
<comment type="cofactor">
    <cofactor evidence="7">
        <name>[4Fe-4S] cluster</name>
        <dbReference type="ChEBI" id="CHEBI:49883"/>
    </cofactor>
    <text evidence="7">Binds 1 [4Fe-4S] cluster per subunit.</text>
</comment>
<keyword evidence="2 7" id="KW-0479">Metal-binding</keyword>
<dbReference type="CDD" id="cd05688">
    <property type="entry name" value="S1_RPS1_repeat_ec3"/>
    <property type="match status" value="1"/>
</dbReference>
<sequence>MVTVAKTAGFCFGVQRAVDMAEKACQEYGCIWALGDIIHNAHEVGRLEKLGVHKAEDVADIPDGVPVLIRAHGVPERVVQQLEQKGCRIVDATCPFVGKIHRIVREESEQGRRIIIIGSRNHPEVVGIQGWCGTSEVYETPEELRAALEKIGKNGENLQKIPVSVVAQTTINREIFDICGKIIKKQCTNAKIFGTICNATDERQAEARLLAGKSDIMIVIGDRKSSNTKRLYEISTSLCDHVLYIEDATGLTGNEIQGMEQPFIGITAGASTPAWIIKEVRNIMSEETRIETGSEDFAAMLEESFKTLNTGDKVTGTVLKITPNEVHVDLGVKHAAYIPTHELSDDPSFNAEESIHVGDDIEAVVVRVNDAEGTIVLSKKRVDQMKGWESIEDAKENKTIIEGKVNEENKGGVVANAFGIRVFIPASQTGIPKGQPLSQLVGQTARFRITEINRQRKRVVGSIRAVQQEERRAAAEKVWSEIEVGNEYTGTVKSLTSYGAFVDIGGVDGMIHISELSWGRIKHPSEVVNVGDTVNVYVIGLDRENKKISLGYKRPEDNPWNVFTANYEVGDTATVRILKFMPFGAFAQIIPGVDGLIHISQIANRRIEKPEDVLSKDEEVEAKIIDIDPEKQKVSLSIRALLNDDE</sequence>
<comment type="function">
    <text evidence="7">Catalyzes the conversion of 1-hydroxy-2-methyl-2-(E)-butenyl 4-diphosphate (HMBPP) into a mixture of isopentenyl diphosphate (IPP) and dimethylallyl diphosphate (DMAPP). Acts in the terminal step of the DOXP/MEP pathway for isoprenoid precursor biosynthesis.</text>
</comment>
<keyword evidence="10" id="KW-1185">Reference proteome</keyword>
<feature type="binding site" evidence="7">
    <location>
        <position position="169"/>
    </location>
    <ligand>
        <name>(2E)-4-hydroxy-3-methylbut-2-enyl diphosphate</name>
        <dbReference type="ChEBI" id="CHEBI:128753"/>
    </ligand>
</feature>
<proteinExistence type="inferred from homology"/>
<feature type="binding site" evidence="7">
    <location>
        <position position="72"/>
    </location>
    <ligand>
        <name>(2E)-4-hydroxy-3-methylbut-2-enyl diphosphate</name>
        <dbReference type="ChEBI" id="CHEBI:128753"/>
    </ligand>
</feature>
<feature type="binding site" evidence="7">
    <location>
        <position position="122"/>
    </location>
    <ligand>
        <name>isopentenyl diphosphate</name>
        <dbReference type="ChEBI" id="CHEBI:128769"/>
    </ligand>
</feature>
<feature type="binding site" evidence="7">
    <location>
        <position position="226"/>
    </location>
    <ligand>
        <name>isopentenyl diphosphate</name>
        <dbReference type="ChEBI" id="CHEBI:128769"/>
    </ligand>
</feature>
<dbReference type="CDD" id="cd13944">
    <property type="entry name" value="lytB_ispH"/>
    <property type="match status" value="1"/>
</dbReference>
<dbReference type="RefSeq" id="WP_216470828.1">
    <property type="nucleotide sequence ID" value="NZ_JAHLQI010000006.1"/>
</dbReference>
<keyword evidence="4 7" id="KW-0408">Iron</keyword>
<feature type="binding site" evidence="7">
    <location>
        <position position="271"/>
    </location>
    <ligand>
        <name>dimethylallyl diphosphate</name>
        <dbReference type="ChEBI" id="CHEBI:57623"/>
    </ligand>
</feature>
<dbReference type="InterPro" id="IPR003029">
    <property type="entry name" value="S1_domain"/>
</dbReference>
<keyword evidence="5 7" id="KW-0411">Iron-sulfur</keyword>
<feature type="binding site" evidence="7">
    <location>
        <position position="226"/>
    </location>
    <ligand>
        <name>(2E)-4-hydroxy-3-methylbut-2-enyl diphosphate</name>
        <dbReference type="ChEBI" id="CHEBI:128753"/>
    </ligand>
</feature>
<feature type="binding site" evidence="7">
    <location>
        <position position="72"/>
    </location>
    <ligand>
        <name>isopentenyl diphosphate</name>
        <dbReference type="ChEBI" id="CHEBI:128769"/>
    </ligand>
</feature>
<evidence type="ECO:0000256" key="6">
    <source>
        <dbReference type="ARBA" id="ARBA00023274"/>
    </source>
</evidence>
<evidence type="ECO:0000313" key="10">
    <source>
        <dbReference type="Proteomes" id="UP000783588"/>
    </source>
</evidence>
<keyword evidence="7 9" id="KW-0560">Oxidoreductase</keyword>